<proteinExistence type="predicted"/>
<dbReference type="EMBL" id="PDUG01000001">
    <property type="protein sequence ID" value="PIC51646.1"/>
    <property type="molecule type" value="Genomic_DNA"/>
</dbReference>
<keyword evidence="2" id="KW-1185">Reference proteome</keyword>
<dbReference type="AlphaFoldDB" id="A0A2G5VJ50"/>
<evidence type="ECO:0000313" key="1">
    <source>
        <dbReference type="EMBL" id="PIC51646.1"/>
    </source>
</evidence>
<protein>
    <submittedName>
        <fullName evidence="1">Uncharacterized protein</fullName>
    </submittedName>
</protein>
<evidence type="ECO:0000313" key="2">
    <source>
        <dbReference type="Proteomes" id="UP000230233"/>
    </source>
</evidence>
<accession>A0A2G5VJ50</accession>
<organism evidence="1 2">
    <name type="scientific">Caenorhabditis nigoni</name>
    <dbReference type="NCBI Taxonomy" id="1611254"/>
    <lineage>
        <taxon>Eukaryota</taxon>
        <taxon>Metazoa</taxon>
        <taxon>Ecdysozoa</taxon>
        <taxon>Nematoda</taxon>
        <taxon>Chromadorea</taxon>
        <taxon>Rhabditida</taxon>
        <taxon>Rhabditina</taxon>
        <taxon>Rhabditomorpha</taxon>
        <taxon>Rhabditoidea</taxon>
        <taxon>Rhabditidae</taxon>
        <taxon>Peloderinae</taxon>
        <taxon>Caenorhabditis</taxon>
    </lineage>
</organism>
<gene>
    <name evidence="1" type="primary">Cnig_chr_I.g2075</name>
    <name evidence="1" type="ORF">B9Z55_002075</name>
</gene>
<sequence>MVNERQETQSNDDCKVVTLTGGQALVRPKKGLFGWMFLLIQCDAGSYTHVCHILLSEIPAKFSKKIF</sequence>
<name>A0A2G5VJ50_9PELO</name>
<dbReference type="Proteomes" id="UP000230233">
    <property type="component" value="Chromosome I"/>
</dbReference>
<reference evidence="2" key="1">
    <citation type="submission" date="2017-10" db="EMBL/GenBank/DDBJ databases">
        <title>Rapid genome shrinkage in a self-fertile nematode reveals novel sperm competition proteins.</title>
        <authorList>
            <person name="Yin D."/>
            <person name="Schwarz E.M."/>
            <person name="Thomas C.G."/>
            <person name="Felde R.L."/>
            <person name="Korf I.F."/>
            <person name="Cutter A.D."/>
            <person name="Schartner C.M."/>
            <person name="Ralston E.J."/>
            <person name="Meyer B.J."/>
            <person name="Haag E.S."/>
        </authorList>
    </citation>
    <scope>NUCLEOTIDE SEQUENCE [LARGE SCALE GENOMIC DNA]</scope>
    <source>
        <strain evidence="2">JU1422</strain>
    </source>
</reference>
<comment type="caution">
    <text evidence="1">The sequence shown here is derived from an EMBL/GenBank/DDBJ whole genome shotgun (WGS) entry which is preliminary data.</text>
</comment>